<name>A0A9P4R0Z0_9PLEO</name>
<feature type="transmembrane region" description="Helical" evidence="2">
    <location>
        <begin position="130"/>
        <end position="148"/>
    </location>
</feature>
<gene>
    <name evidence="4" type="ORF">EJ04DRAFT_574588</name>
</gene>
<accession>A0A9P4R0Z0</accession>
<dbReference type="AlphaFoldDB" id="A0A9P4R0Z0"/>
<keyword evidence="2" id="KW-0812">Transmembrane</keyword>
<dbReference type="Proteomes" id="UP000799444">
    <property type="component" value="Unassembled WGS sequence"/>
</dbReference>
<dbReference type="PANTHER" id="PTHR35395">
    <property type="entry name" value="DUF6536 DOMAIN-CONTAINING PROTEIN"/>
    <property type="match status" value="1"/>
</dbReference>
<organism evidence="4 5">
    <name type="scientific">Polyplosphaeria fusca</name>
    <dbReference type="NCBI Taxonomy" id="682080"/>
    <lineage>
        <taxon>Eukaryota</taxon>
        <taxon>Fungi</taxon>
        <taxon>Dikarya</taxon>
        <taxon>Ascomycota</taxon>
        <taxon>Pezizomycotina</taxon>
        <taxon>Dothideomycetes</taxon>
        <taxon>Pleosporomycetidae</taxon>
        <taxon>Pleosporales</taxon>
        <taxon>Tetraplosphaeriaceae</taxon>
        <taxon>Polyplosphaeria</taxon>
    </lineage>
</organism>
<dbReference type="Pfam" id="PF20163">
    <property type="entry name" value="DUF6536"/>
    <property type="match status" value="1"/>
</dbReference>
<keyword evidence="2" id="KW-0472">Membrane</keyword>
<dbReference type="PANTHER" id="PTHR35395:SF1">
    <property type="entry name" value="DUF6536 DOMAIN-CONTAINING PROTEIN"/>
    <property type="match status" value="1"/>
</dbReference>
<feature type="transmembrane region" description="Helical" evidence="2">
    <location>
        <begin position="193"/>
        <end position="210"/>
    </location>
</feature>
<feature type="transmembrane region" description="Helical" evidence="2">
    <location>
        <begin position="593"/>
        <end position="612"/>
    </location>
</feature>
<feature type="transmembrane region" description="Helical" evidence="2">
    <location>
        <begin position="84"/>
        <end position="110"/>
    </location>
</feature>
<evidence type="ECO:0000259" key="3">
    <source>
        <dbReference type="Pfam" id="PF20163"/>
    </source>
</evidence>
<feature type="compositionally biased region" description="Basic and acidic residues" evidence="1">
    <location>
        <begin position="41"/>
        <end position="50"/>
    </location>
</feature>
<dbReference type="OrthoDB" id="5429634at2759"/>
<protein>
    <recommendedName>
        <fullName evidence="3">DUF6536 domain-containing protein</fullName>
    </recommendedName>
</protein>
<comment type="caution">
    <text evidence="4">The sequence shown here is derived from an EMBL/GenBank/DDBJ whole genome shotgun (WGS) entry which is preliminary data.</text>
</comment>
<sequence>MDLWNSATSKLKHISARNTYQRQRRTASATELRFLSAEPSRLPRHDDDISYSHSPSDSTFKDVASADNLSAKSRRRPSERYTEGWRFGAVNCAISASVVFLINLIVTIWASTQPTDFGVLFSGDCEKARQLNTGLHFLINLLSTILLSSSNYCMQCLSAPTRSEVDQAHAKSVWLDIGIPSVRNLRFISKKRALLWFLLGLSSLPLHLFYNSAVFASLSTFDYRVFSVSESFLNSSECVNCDHIDISEDARRIIHELHQLARVDGGLQNLTNIECINAYAQMIQSTRLHVLLVASDDKYPGRDNNRNYNNSDVYQSDSFDAADAFDSNTAPDTYEWICNDLDMSNTDTCTQRIGDVRNNPEAWTANGYPVQYCLSQPAKQVCKLQFSPPIAILVTILNFVKAIIIFYTAFRVKESPLMTMGDAVASFMDSQDPTTKDMCLLTMGDAKQHKGYFPAGPKTWTQRKNRWKDVISRTRYYTTFAMYLAAVILISALLDFGVKSLPEGRSLSDLARLGFGTIDPRTIINWEVRSTVGNVLVANLAQPILSFLYFSYNGFFTCMLLGLEWSQFAHHRKGLRVSRAPTGSQRSTYFLQLPYRFALPLMALSGVLHWLVSQSIFLVSIDVYNEDGTPYKQQFSYDRASLKSCGYSPIAIISVIILAVFMIVAAIGIGWIPYKSGINLAGSCSAAISAACHSRKDDSISEEAISGQKLMWGVTGYNEEGLGHCTFSETEVQFPVDGGIYAGRSAFKDPRKYD</sequence>
<proteinExistence type="predicted"/>
<feature type="domain" description="DUF6536" evidence="3">
    <location>
        <begin position="85"/>
        <end position="233"/>
    </location>
</feature>
<feature type="transmembrane region" description="Helical" evidence="2">
    <location>
        <begin position="544"/>
        <end position="563"/>
    </location>
</feature>
<evidence type="ECO:0000313" key="4">
    <source>
        <dbReference type="EMBL" id="KAF2737403.1"/>
    </source>
</evidence>
<feature type="region of interest" description="Disordered" evidence="1">
    <location>
        <begin position="41"/>
        <end position="60"/>
    </location>
</feature>
<evidence type="ECO:0000256" key="2">
    <source>
        <dbReference type="SAM" id="Phobius"/>
    </source>
</evidence>
<evidence type="ECO:0000256" key="1">
    <source>
        <dbReference type="SAM" id="MobiDB-lite"/>
    </source>
</evidence>
<feature type="transmembrane region" description="Helical" evidence="2">
    <location>
        <begin position="476"/>
        <end position="494"/>
    </location>
</feature>
<keyword evidence="5" id="KW-1185">Reference proteome</keyword>
<reference evidence="4" key="1">
    <citation type="journal article" date="2020" name="Stud. Mycol.">
        <title>101 Dothideomycetes genomes: a test case for predicting lifestyles and emergence of pathogens.</title>
        <authorList>
            <person name="Haridas S."/>
            <person name="Albert R."/>
            <person name="Binder M."/>
            <person name="Bloem J."/>
            <person name="Labutti K."/>
            <person name="Salamov A."/>
            <person name="Andreopoulos B."/>
            <person name="Baker S."/>
            <person name="Barry K."/>
            <person name="Bills G."/>
            <person name="Bluhm B."/>
            <person name="Cannon C."/>
            <person name="Castanera R."/>
            <person name="Culley D."/>
            <person name="Daum C."/>
            <person name="Ezra D."/>
            <person name="Gonzalez J."/>
            <person name="Henrissat B."/>
            <person name="Kuo A."/>
            <person name="Liang C."/>
            <person name="Lipzen A."/>
            <person name="Lutzoni F."/>
            <person name="Magnuson J."/>
            <person name="Mondo S."/>
            <person name="Nolan M."/>
            <person name="Ohm R."/>
            <person name="Pangilinan J."/>
            <person name="Park H.-J."/>
            <person name="Ramirez L."/>
            <person name="Alfaro M."/>
            <person name="Sun H."/>
            <person name="Tritt A."/>
            <person name="Yoshinaga Y."/>
            <person name="Zwiers L.-H."/>
            <person name="Turgeon B."/>
            <person name="Goodwin S."/>
            <person name="Spatafora J."/>
            <person name="Crous P."/>
            <person name="Grigoriev I."/>
        </authorList>
    </citation>
    <scope>NUCLEOTIDE SEQUENCE</scope>
    <source>
        <strain evidence="4">CBS 125425</strain>
    </source>
</reference>
<evidence type="ECO:0000313" key="5">
    <source>
        <dbReference type="Proteomes" id="UP000799444"/>
    </source>
</evidence>
<dbReference type="EMBL" id="ML996116">
    <property type="protein sequence ID" value="KAF2737403.1"/>
    <property type="molecule type" value="Genomic_DNA"/>
</dbReference>
<feature type="transmembrane region" description="Helical" evidence="2">
    <location>
        <begin position="650"/>
        <end position="672"/>
    </location>
</feature>
<keyword evidence="2" id="KW-1133">Transmembrane helix</keyword>
<dbReference type="InterPro" id="IPR046623">
    <property type="entry name" value="DUF6536"/>
</dbReference>
<feature type="transmembrane region" description="Helical" evidence="2">
    <location>
        <begin position="390"/>
        <end position="410"/>
    </location>
</feature>